<evidence type="ECO:0000256" key="4">
    <source>
        <dbReference type="ARBA" id="ARBA00022759"/>
    </source>
</evidence>
<protein>
    <submittedName>
        <fullName evidence="6">Uncharacterized protein</fullName>
    </submittedName>
</protein>
<accession>A0A178U655</accession>
<dbReference type="Gene3D" id="3.10.10.10">
    <property type="entry name" value="HIV Type 1 Reverse Transcriptase, subunit A, domain 1"/>
    <property type="match status" value="1"/>
</dbReference>
<dbReference type="GO" id="GO:0016779">
    <property type="term" value="F:nucleotidyltransferase activity"/>
    <property type="evidence" value="ECO:0007669"/>
    <property type="project" value="UniProtKB-KW"/>
</dbReference>
<keyword evidence="3" id="KW-0540">Nuclease</keyword>
<proteinExistence type="predicted"/>
<gene>
    <name evidence="6" type="ORF">AXX17_ATUG03520</name>
    <name evidence="7" type="ORF">AXX17_ATUG03980</name>
</gene>
<dbReference type="SUPFAM" id="SSF56672">
    <property type="entry name" value="DNA/RNA polymerases"/>
    <property type="match status" value="1"/>
</dbReference>
<keyword evidence="4" id="KW-0255">Endonuclease</keyword>
<dbReference type="GO" id="GO:0004519">
    <property type="term" value="F:endonuclease activity"/>
    <property type="evidence" value="ECO:0007669"/>
    <property type="project" value="UniProtKB-KW"/>
</dbReference>
<feature type="region of interest" description="Disordered" evidence="5">
    <location>
        <begin position="653"/>
        <end position="718"/>
    </location>
</feature>
<keyword evidence="6" id="KW-0496">Mitochondrion</keyword>
<evidence type="ECO:0000256" key="2">
    <source>
        <dbReference type="ARBA" id="ARBA00022695"/>
    </source>
</evidence>
<feature type="compositionally biased region" description="Basic residues" evidence="5">
    <location>
        <begin position="669"/>
        <end position="703"/>
    </location>
</feature>
<dbReference type="InterPro" id="IPR043502">
    <property type="entry name" value="DNA/RNA_pol_sf"/>
</dbReference>
<dbReference type="PANTHER" id="PTHR37984:SF5">
    <property type="entry name" value="PROTEIN NYNRIN-LIKE"/>
    <property type="match status" value="1"/>
</dbReference>
<geneLocation type="mitochondrion" evidence="6"/>
<evidence type="ECO:0000313" key="6">
    <source>
        <dbReference type="EMBL" id="OAO89140.1"/>
    </source>
</evidence>
<dbReference type="Proteomes" id="UP000078284">
    <property type="component" value="Unassembled WGS sequence"/>
</dbReference>
<dbReference type="EMBL" id="LUHQ01000021">
    <property type="protein sequence ID" value="OAO89140.1"/>
    <property type="molecule type" value="Genomic_DNA"/>
</dbReference>
<dbReference type="InterPro" id="IPR021109">
    <property type="entry name" value="Peptidase_aspartic_dom_sf"/>
</dbReference>
<sequence length="944" mass="105280">MQGGCIADIGSCGTGFDSASGSISASLFPSSGNHRMIHKKGGRIRTYGRPNPDLLGWVACFALVASVPETDALRYPALYASPNATLRRALWEQLSSLASMISDPWLIVYGNGLTKRHRSGVGLALPDDRSPLPPLFNYIHTRCKGRELKYMAVDEGDELDEADEAETGKKIEESDEDEVKELLWLSLRSMAGLTTERSMRMRGQIAGQEVIVLIDSGATSNFIAESVAHRCGLQITETRGFGVSIGNGQVVPSAGKCSGVELTVQDVQIRGIKTQNFPEDAQVKQLLEWHENVFEMPQGLPPKCGREHAINLKEGAEPVNIRPYRYTYTQKDEIEKLVREMLEARIIQPSISPYSSPVLLVQKKDGGWPTARGLPSLLQAHGTRQGTEEHMNHLGMVLQIWEQHQFYANRKKCAFGQPQIAYLGHRHIISGEGVSADPAKLEAMVGWPEPKNTTELRGFLGLTGYYRRFVKNYGKIVRPLTELLKKNSLKWTEMAALAFKALKGAVTTLPVLALPDLKLPFVTRVGKWNWSCFITREQACCSNVGDIRATFHDTHRPEESKALAGTKAADALSRRVQPERLLELVFAPPPSFDAAELLSQVEADPELRTADSRSGGADVFFHRMTTMKRSADPEAEEDPDPSLGKFIEQVVSGPTQKGFPASGAFATPRARRSRGPKRFLGKRNYRRARARKPGKRDRAHSSKVRSSDGSTRPSARYGMRFRSPTLPLCSRPRTWEFLLDLGYDSMSLKSARVASERPCDPGRANHVWEPGGLSPEQAQWDWVGKVYSRDRLKQAEKMGPTRSATRKLIRSDFWHPLILEELVLKSEFVKELWRGIRAVKGKKVKKRKKREPSLPALEPQNFPCVGGLELMGIVLRLWIDQVNSTDEDKLVSFIGSGGCQTHFKKQLVARKLALFNPEKFMNLRLPHDKGILVFAGHRIAQTTL</sequence>
<dbReference type="PANTHER" id="PTHR37984">
    <property type="entry name" value="PROTEIN CBG26694"/>
    <property type="match status" value="1"/>
</dbReference>
<evidence type="ECO:0000256" key="1">
    <source>
        <dbReference type="ARBA" id="ARBA00022679"/>
    </source>
</evidence>
<dbReference type="EMBL" id="LUHQ01000021">
    <property type="protein sequence ID" value="OAO89158.1"/>
    <property type="molecule type" value="Genomic_DNA"/>
</dbReference>
<evidence type="ECO:0000256" key="5">
    <source>
        <dbReference type="SAM" id="MobiDB-lite"/>
    </source>
</evidence>
<dbReference type="InterPro" id="IPR043128">
    <property type="entry name" value="Rev_trsase/Diguanyl_cyclase"/>
</dbReference>
<dbReference type="CDD" id="cd00303">
    <property type="entry name" value="retropepsin_like"/>
    <property type="match status" value="1"/>
</dbReference>
<dbReference type="InterPro" id="IPR050951">
    <property type="entry name" value="Retrovirus_Pol_polyprotein"/>
</dbReference>
<dbReference type="FunFam" id="3.30.70.270:FF:000020">
    <property type="entry name" value="Transposon Tf2-6 polyprotein-like Protein"/>
    <property type="match status" value="1"/>
</dbReference>
<evidence type="ECO:0000256" key="3">
    <source>
        <dbReference type="ARBA" id="ARBA00022722"/>
    </source>
</evidence>
<evidence type="ECO:0000313" key="7">
    <source>
        <dbReference type="EMBL" id="OAO89158.1"/>
    </source>
</evidence>
<dbReference type="Gene3D" id="3.30.70.270">
    <property type="match status" value="2"/>
</dbReference>
<keyword evidence="1" id="KW-0808">Transferase</keyword>
<dbReference type="Gene3D" id="2.40.70.10">
    <property type="entry name" value="Acid Proteases"/>
    <property type="match status" value="1"/>
</dbReference>
<organism evidence="6 8">
    <name type="scientific">Arabidopsis thaliana</name>
    <name type="common">Mouse-ear cress</name>
    <dbReference type="NCBI Taxonomy" id="3702"/>
    <lineage>
        <taxon>Eukaryota</taxon>
        <taxon>Viridiplantae</taxon>
        <taxon>Streptophyta</taxon>
        <taxon>Embryophyta</taxon>
        <taxon>Tracheophyta</taxon>
        <taxon>Spermatophyta</taxon>
        <taxon>Magnoliopsida</taxon>
        <taxon>eudicotyledons</taxon>
        <taxon>Gunneridae</taxon>
        <taxon>Pentapetalae</taxon>
        <taxon>rosids</taxon>
        <taxon>malvids</taxon>
        <taxon>Brassicales</taxon>
        <taxon>Brassicaceae</taxon>
        <taxon>Camelineae</taxon>
        <taxon>Arabidopsis</taxon>
    </lineage>
</organism>
<comment type="caution">
    <text evidence="6">The sequence shown here is derived from an EMBL/GenBank/DDBJ whole genome shotgun (WGS) entry which is preliminary data.</text>
</comment>
<reference evidence="6" key="2">
    <citation type="submission" date="2016-03" db="EMBL/GenBank/DDBJ databases">
        <title>Full-length assembly of Arabidopsis thaliana Ler reveals the complement of translocations and inversions.</title>
        <authorList>
            <person name="Zapata L."/>
            <person name="Schneeberger K."/>
            <person name="Ossowski S."/>
        </authorList>
    </citation>
    <scope>NUCLEOTIDE SEQUENCE [LARGE SCALE GENOMIC DNA]</scope>
    <source>
        <tissue evidence="6">Leaf</tissue>
    </source>
</reference>
<dbReference type="ExpressionAtlas" id="A0A178U655">
    <property type="expression patterns" value="baseline and differential"/>
</dbReference>
<name>A0A178U655_ARATH</name>
<keyword evidence="2" id="KW-0548">Nucleotidyltransferase</keyword>
<keyword evidence="4" id="KW-0378">Hydrolase</keyword>
<dbReference type="Pfam" id="PF13975">
    <property type="entry name" value="gag-asp_proteas"/>
    <property type="match status" value="1"/>
</dbReference>
<dbReference type="SUPFAM" id="SSF50630">
    <property type="entry name" value="Acid proteases"/>
    <property type="match status" value="1"/>
</dbReference>
<evidence type="ECO:0000313" key="8">
    <source>
        <dbReference type="Proteomes" id="UP000078284"/>
    </source>
</evidence>
<dbReference type="AlphaFoldDB" id="A0A178U655"/>
<reference evidence="8" key="1">
    <citation type="journal article" date="2016" name="Proc. Natl. Acad. Sci. U.S.A.">
        <title>Chromosome-level assembly of Arabidopsis thaliana Ler reveals the extent of translocation and inversion polymorphisms.</title>
        <authorList>
            <person name="Zapata L."/>
            <person name="Ding J."/>
            <person name="Willing E.M."/>
            <person name="Hartwig B."/>
            <person name="Bezdan D."/>
            <person name="Jiao W.B."/>
            <person name="Patel V."/>
            <person name="Velikkakam James G."/>
            <person name="Koornneef M."/>
            <person name="Ossowski S."/>
            <person name="Schneeberger K."/>
        </authorList>
    </citation>
    <scope>NUCLEOTIDE SEQUENCE [LARGE SCALE GENOMIC DNA]</scope>
    <source>
        <strain evidence="8">cv. Landsberg erecta</strain>
    </source>
</reference>